<dbReference type="Pfam" id="PF01479">
    <property type="entry name" value="S4"/>
    <property type="match status" value="1"/>
</dbReference>
<keyword evidence="5" id="KW-0808">Transferase</keyword>
<dbReference type="PANTHER" id="PTHR32319">
    <property type="entry name" value="BACTERIAL HEMOLYSIN-LIKE PROTEIN"/>
    <property type="match status" value="1"/>
</dbReference>
<sequence>MAKNKSRLDLLLVQKGLVESREKAKALIMAGKVYKDNLRLDKPGIMLEEDTGLIVKGEIHPYVSRGGLKLAKAMDVFQLDLKDKVIADIGASTGGFTDCALQNGASRVYAVDVGYGQLAWRLRSDERVVCLERTNARYLTADSLPEKVDWIVCDVSFISLTKIFPSMTAILKESGQGLVLIKPQFEAGPENVGKNGVVRDPQVHRGVLQNVLSEAQKQGFLVKGLDFSPIRGPEGNIEFLAWLRKGNEQEAAVFDWNPCLNELVLKAQAGTE</sequence>
<dbReference type="Proteomes" id="UP000430508">
    <property type="component" value="Chromosome"/>
</dbReference>
<keyword evidence="1 3" id="KW-0694">RNA-binding</keyword>
<dbReference type="InterPro" id="IPR002877">
    <property type="entry name" value="RNA_MeTrfase_FtsJ_dom"/>
</dbReference>
<dbReference type="AlphaFoldDB" id="A0A857DI55"/>
<dbReference type="InterPro" id="IPR047048">
    <property type="entry name" value="TlyA"/>
</dbReference>
<name>A0A857DI55_9FIRM</name>
<dbReference type="Pfam" id="PF01728">
    <property type="entry name" value="FtsJ"/>
    <property type="match status" value="1"/>
</dbReference>
<comment type="similarity">
    <text evidence="2">Belongs to the TlyA family.</text>
</comment>
<accession>A0A857DI55</accession>
<dbReference type="GO" id="GO:0008168">
    <property type="term" value="F:methyltransferase activity"/>
    <property type="evidence" value="ECO:0007669"/>
    <property type="project" value="UniProtKB-KW"/>
</dbReference>
<protein>
    <submittedName>
        <fullName evidence="5">TlyA family rRNA (Cytidine-2'-O)-methyltransferase</fullName>
    </submittedName>
</protein>
<keyword evidence="5" id="KW-0489">Methyltransferase</keyword>
<dbReference type="GO" id="GO:0032259">
    <property type="term" value="P:methylation"/>
    <property type="evidence" value="ECO:0007669"/>
    <property type="project" value="UniProtKB-KW"/>
</dbReference>
<dbReference type="InterPro" id="IPR036986">
    <property type="entry name" value="S4_RNA-bd_sf"/>
</dbReference>
<feature type="domain" description="RNA-binding S4" evidence="4">
    <location>
        <begin position="6"/>
        <end position="69"/>
    </location>
</feature>
<dbReference type="CDD" id="cd00165">
    <property type="entry name" value="S4"/>
    <property type="match status" value="1"/>
</dbReference>
<gene>
    <name evidence="5" type="ORF">GQ588_06955</name>
</gene>
<dbReference type="InterPro" id="IPR002942">
    <property type="entry name" value="S4_RNA-bd"/>
</dbReference>
<evidence type="ECO:0000256" key="1">
    <source>
        <dbReference type="ARBA" id="ARBA00022884"/>
    </source>
</evidence>
<dbReference type="PANTHER" id="PTHR32319:SF0">
    <property type="entry name" value="BACTERIAL HEMOLYSIN-LIKE PROTEIN"/>
    <property type="match status" value="1"/>
</dbReference>
<dbReference type="GO" id="GO:0003723">
    <property type="term" value="F:RNA binding"/>
    <property type="evidence" value="ECO:0007669"/>
    <property type="project" value="UniProtKB-KW"/>
</dbReference>
<dbReference type="RefSeq" id="WP_025205487.1">
    <property type="nucleotide sequence ID" value="NZ_CP046996.1"/>
</dbReference>
<evidence type="ECO:0000313" key="5">
    <source>
        <dbReference type="EMBL" id="QHA00391.1"/>
    </source>
</evidence>
<dbReference type="SUPFAM" id="SSF55174">
    <property type="entry name" value="Alpha-L RNA-binding motif"/>
    <property type="match status" value="1"/>
</dbReference>
<dbReference type="Gene3D" id="3.10.290.10">
    <property type="entry name" value="RNA-binding S4 domain"/>
    <property type="match status" value="1"/>
</dbReference>
<evidence type="ECO:0000256" key="3">
    <source>
        <dbReference type="PROSITE-ProRule" id="PRU00182"/>
    </source>
</evidence>
<reference evidence="5 6" key="1">
    <citation type="submission" date="2019-12" db="EMBL/GenBank/DDBJ databases">
        <title>Sequence classification of anaerobic respiratory reductive dehalogenases: First we see many, then we see few.</title>
        <authorList>
            <person name="Molenda O."/>
            <person name="Puentes Jacome L.A."/>
            <person name="Cao X."/>
            <person name="Nesbo C.L."/>
            <person name="Tang S."/>
            <person name="Morson N."/>
            <person name="Patron J."/>
            <person name="Lomheim L."/>
            <person name="Wishart D.S."/>
            <person name="Edwards E.A."/>
        </authorList>
    </citation>
    <scope>NUCLEOTIDE SEQUENCE [LARGE SCALE GENOMIC DNA]</scope>
    <source>
        <strain evidence="5 6">12DCA</strain>
    </source>
</reference>
<organism evidence="5 6">
    <name type="scientific">Dehalobacter restrictus</name>
    <dbReference type="NCBI Taxonomy" id="55583"/>
    <lineage>
        <taxon>Bacteria</taxon>
        <taxon>Bacillati</taxon>
        <taxon>Bacillota</taxon>
        <taxon>Clostridia</taxon>
        <taxon>Eubacteriales</taxon>
        <taxon>Desulfitobacteriaceae</taxon>
        <taxon>Dehalobacter</taxon>
    </lineage>
</organism>
<dbReference type="EMBL" id="CP046996">
    <property type="protein sequence ID" value="QHA00391.1"/>
    <property type="molecule type" value="Genomic_DNA"/>
</dbReference>
<evidence type="ECO:0000256" key="2">
    <source>
        <dbReference type="ARBA" id="ARBA00029460"/>
    </source>
</evidence>
<dbReference type="NCBIfam" id="TIGR00478">
    <property type="entry name" value="tly"/>
    <property type="match status" value="1"/>
</dbReference>
<dbReference type="Gene3D" id="3.40.50.150">
    <property type="entry name" value="Vaccinia Virus protein VP39"/>
    <property type="match status" value="1"/>
</dbReference>
<proteinExistence type="inferred from homology"/>
<evidence type="ECO:0000313" key="6">
    <source>
        <dbReference type="Proteomes" id="UP000430508"/>
    </source>
</evidence>
<dbReference type="InterPro" id="IPR029063">
    <property type="entry name" value="SAM-dependent_MTases_sf"/>
</dbReference>
<dbReference type="PROSITE" id="PS50889">
    <property type="entry name" value="S4"/>
    <property type="match status" value="1"/>
</dbReference>
<dbReference type="PIRSF" id="PIRSF005578">
    <property type="entry name" value="TlyA"/>
    <property type="match status" value="1"/>
</dbReference>
<dbReference type="InterPro" id="IPR004538">
    <property type="entry name" value="Hemolysin_A/TlyA"/>
</dbReference>
<evidence type="ECO:0000259" key="4">
    <source>
        <dbReference type="SMART" id="SM00363"/>
    </source>
</evidence>
<dbReference type="SUPFAM" id="SSF53335">
    <property type="entry name" value="S-adenosyl-L-methionine-dependent methyltransferases"/>
    <property type="match status" value="1"/>
</dbReference>
<dbReference type="SMART" id="SM00363">
    <property type="entry name" value="S4"/>
    <property type="match status" value="1"/>
</dbReference>